<dbReference type="Proteomes" id="UP000824123">
    <property type="component" value="Unassembled WGS sequence"/>
</dbReference>
<evidence type="ECO:0000313" key="4">
    <source>
        <dbReference type="Proteomes" id="UP000824123"/>
    </source>
</evidence>
<gene>
    <name evidence="3" type="ORF">IAC59_04455</name>
</gene>
<dbReference type="AlphaFoldDB" id="A0A9D1S4C1"/>
<dbReference type="GO" id="GO:0005975">
    <property type="term" value="P:carbohydrate metabolic process"/>
    <property type="evidence" value="ECO:0007669"/>
    <property type="project" value="InterPro"/>
</dbReference>
<dbReference type="InterPro" id="IPR008928">
    <property type="entry name" value="6-hairpin_glycosidase_sf"/>
</dbReference>
<dbReference type="Pfam" id="PF25841">
    <property type="entry name" value="Ulvan_lyase_C"/>
    <property type="match status" value="1"/>
</dbReference>
<sequence length="572" mass="62921">MQTVYFELLKDWCDSLIAHQVAGMGPEFDGAFLCPACKYEHGRCHDAVYPLMYMAERTGERKYVDAAKAVFDWHDRNMMCDDGSAYNDPNSEWNGITVFATIALCEALDRHSTPLDAQTREKWENKLARMAGWLYSALNEDLPTNINYLATNAAALALAGKYLGQEAYVEQAGHLAAYALERITPNGLLYGEGKPRDIVTARGCRAIDIGYNVEESIPSLIKYALSVDDKPALDVLTDVLRKQLKFMLPDGAWDNSFGSRNNKWTYFGSRTSDGCQSGYALLADRDPAFAEAALRNTLLMRRCSQGGLLHGGLRYPENGEPACIHHTFTHANAITCALDAGIERYDARSALPEDECVTPIKYFPELDTYKLSVGGLRATVTGYDYNLNAGHASGGALTLVWHDSVGPVIAGSVVDYRLVEAHNQQLSLKKSRHRSLVPRVELIRNGVRYSQCYDTRAVITTSGNAQQISVKVHASLVTLDQAPLNSPVCVKLEYRLTDGGVGISGRVYGQDAAQARFVLPVVADKARVEVPGACSTERIFMLTGGFDATEYTIVPDADGRFAARIELQRDAQ</sequence>
<dbReference type="EMBL" id="DVNK01000030">
    <property type="protein sequence ID" value="HIU46490.1"/>
    <property type="molecule type" value="Genomic_DNA"/>
</dbReference>
<dbReference type="InterPro" id="IPR008929">
    <property type="entry name" value="Chondroitin_lyas"/>
</dbReference>
<reference evidence="3" key="2">
    <citation type="journal article" date="2021" name="PeerJ">
        <title>Extensive microbial diversity within the chicken gut microbiome revealed by metagenomics and culture.</title>
        <authorList>
            <person name="Gilroy R."/>
            <person name="Ravi A."/>
            <person name="Getino M."/>
            <person name="Pursley I."/>
            <person name="Horton D.L."/>
            <person name="Alikhan N.F."/>
            <person name="Baker D."/>
            <person name="Gharbi K."/>
            <person name="Hall N."/>
            <person name="Watson M."/>
            <person name="Adriaenssens E.M."/>
            <person name="Foster-Nyarko E."/>
            <person name="Jarju S."/>
            <person name="Secka A."/>
            <person name="Antonio M."/>
            <person name="Oren A."/>
            <person name="Chaudhuri R.R."/>
            <person name="La Ragione R."/>
            <person name="Hildebrand F."/>
            <person name="Pallen M.J."/>
        </authorList>
    </citation>
    <scope>NUCLEOTIDE SEQUENCE</scope>
    <source>
        <strain evidence="3">ChiSxjej2B14-8506</strain>
    </source>
</reference>
<reference evidence="3" key="1">
    <citation type="submission" date="2020-10" db="EMBL/GenBank/DDBJ databases">
        <authorList>
            <person name="Gilroy R."/>
        </authorList>
    </citation>
    <scope>NUCLEOTIDE SEQUENCE</scope>
    <source>
        <strain evidence="3">ChiSxjej2B14-8506</strain>
    </source>
</reference>
<dbReference type="Gene3D" id="1.50.10.100">
    <property type="entry name" value="Chondroitin AC/alginate lyase"/>
    <property type="match status" value="1"/>
</dbReference>
<accession>A0A9D1S4C1</accession>
<dbReference type="InterPro" id="IPR058907">
    <property type="entry name" value="P29_N"/>
</dbReference>
<name>A0A9D1S4C1_9FIRM</name>
<feature type="domain" description="Broad-specificity ulvan lyase N-terminal" evidence="1">
    <location>
        <begin position="9"/>
        <end position="344"/>
    </location>
</feature>
<feature type="domain" description="Broad-specificity ulvan lyase C-terminal" evidence="2">
    <location>
        <begin position="360"/>
        <end position="526"/>
    </location>
</feature>
<comment type="caution">
    <text evidence="3">The sequence shown here is derived from an EMBL/GenBank/DDBJ whole genome shotgun (WGS) entry which is preliminary data.</text>
</comment>
<organism evidence="3 4">
    <name type="scientific">Candidatus Fimadaptatus faecigallinarum</name>
    <dbReference type="NCBI Taxonomy" id="2840814"/>
    <lineage>
        <taxon>Bacteria</taxon>
        <taxon>Bacillati</taxon>
        <taxon>Bacillota</taxon>
        <taxon>Clostridia</taxon>
        <taxon>Eubacteriales</taxon>
        <taxon>Candidatus Fimadaptatus</taxon>
    </lineage>
</organism>
<evidence type="ECO:0000259" key="2">
    <source>
        <dbReference type="Pfam" id="PF25841"/>
    </source>
</evidence>
<evidence type="ECO:0000259" key="1">
    <source>
        <dbReference type="Pfam" id="PF25840"/>
    </source>
</evidence>
<evidence type="ECO:0000313" key="3">
    <source>
        <dbReference type="EMBL" id="HIU46490.1"/>
    </source>
</evidence>
<dbReference type="InterPro" id="IPR058908">
    <property type="entry name" value="P29_C"/>
</dbReference>
<dbReference type="SUPFAM" id="SSF48208">
    <property type="entry name" value="Six-hairpin glycosidases"/>
    <property type="match status" value="1"/>
</dbReference>
<proteinExistence type="predicted"/>
<dbReference type="Pfam" id="PF25840">
    <property type="entry name" value="Ulvan_lyase_N"/>
    <property type="match status" value="1"/>
</dbReference>
<protein>
    <submittedName>
        <fullName evidence="3">Uncharacterized protein</fullName>
    </submittedName>
</protein>